<dbReference type="EMBL" id="FONY01000067">
    <property type="protein sequence ID" value="SFF58097.1"/>
    <property type="molecule type" value="Genomic_DNA"/>
</dbReference>
<evidence type="ECO:0000313" key="5">
    <source>
        <dbReference type="EMBL" id="SFF58097.1"/>
    </source>
</evidence>
<dbReference type="Gene3D" id="2.60.120.1130">
    <property type="match status" value="1"/>
</dbReference>
<dbReference type="Pfam" id="PF12969">
    <property type="entry name" value="DUF3857"/>
    <property type="match status" value="1"/>
</dbReference>
<dbReference type="InterPro" id="IPR002931">
    <property type="entry name" value="Transglutaminase-like"/>
</dbReference>
<dbReference type="InterPro" id="IPR024618">
    <property type="entry name" value="DUF3857"/>
</dbReference>
<reference evidence="6" key="1">
    <citation type="submission" date="2016-10" db="EMBL/GenBank/DDBJ databases">
        <authorList>
            <person name="Varghese N."/>
            <person name="Submissions S."/>
        </authorList>
    </citation>
    <scope>NUCLEOTIDE SEQUENCE [LARGE SCALE GENOMIC DNA]</scope>
    <source>
        <strain>GEY</strain>
        <strain evidence="6">DSM 9560</strain>
    </source>
</reference>
<protein>
    <submittedName>
        <fullName evidence="5">Transglutaminase-like superfamily protein</fullName>
    </submittedName>
</protein>
<dbReference type="RefSeq" id="WP_091549427.1">
    <property type="nucleotide sequence ID" value="NZ_FONY01000067.1"/>
</dbReference>
<evidence type="ECO:0000259" key="4">
    <source>
        <dbReference type="Pfam" id="PF12969"/>
    </source>
</evidence>
<organism evidence="5 6">
    <name type="scientific">Thermoflexibacter ruber</name>
    <dbReference type="NCBI Taxonomy" id="1003"/>
    <lineage>
        <taxon>Bacteria</taxon>
        <taxon>Pseudomonadati</taxon>
        <taxon>Bacteroidota</taxon>
        <taxon>Cytophagia</taxon>
        <taxon>Cytophagales</taxon>
        <taxon>Thermoflexibacteraceae</taxon>
        <taxon>Thermoflexibacter</taxon>
    </lineage>
</organism>
<feature type="compositionally biased region" description="Basic and acidic residues" evidence="1">
    <location>
        <begin position="510"/>
        <end position="519"/>
    </location>
</feature>
<feature type="region of interest" description="Disordered" evidence="1">
    <location>
        <begin position="510"/>
        <end position="530"/>
    </location>
</feature>
<feature type="chain" id="PRO_5011710201" evidence="2">
    <location>
        <begin position="26"/>
        <end position="686"/>
    </location>
</feature>
<evidence type="ECO:0000313" key="6">
    <source>
        <dbReference type="Proteomes" id="UP000199513"/>
    </source>
</evidence>
<sequence>MKTKFLISFLCLGILLCFANSTSFAQSAPKFGKVEDEEVKMTSYPKDPEASAVILTDYGRTYFKYSQTSDFQIVFVHYKKVKILKKDAYKLADIEIPLYYASADNREKVADLKGFTYNYQDGKVEKTKLEKDAIFDSKESNNWQYKKFVMPNVKEGSVIEYQYEVISDFLFNLPVWKFQDFYPTEYSEYVTEIPEYFNYVSNSQSYMPFTEHTKEEKNGSITLALKDRGEGVVTRTNTEYHKLDYRVNTNRWVMKDVPAFKNEKFITSIRDCINLIEFQLASYQYPQAPLRPVMDSWEKLVENLLKREEYGGYIEKRSPIKDLVAKLIEGKTAAKDKMTAIYEYVKNNIKYNDDDGIYTEIKMKDVLEKKTGGSAEINLLLVAMLKEAGLEAYPILLSTRNHGKINVNYPILSKFNYNIAYVAFDEEEHLLDATDPMRPVDMLPAYALSETGLLIMKGGQFGWANLLNRYKSTELIYTKLDLLPDGTLKGEINQTLTGYAALDARKKLGKQEKKEKTSENEGEEKEEKEDIKENKVVFTYENLSEYDKPLKGKATYQGDEFAETGGDRIYLNPMLSYKWKENPFKLEERNFPVDFAFPFEYSYFMNFTIPEGYVVEEMPKSTRNIFGDKTVKFDYLISNQTANLIQVNCKLTVSRALFQAEEYKDLKNFFAGIVAKQNEQIVLKKK</sequence>
<feature type="domain" description="Transglutaminase-like" evidence="3">
    <location>
        <begin position="322"/>
        <end position="402"/>
    </location>
</feature>
<dbReference type="AlphaFoldDB" id="A0A1I2JYU7"/>
<feature type="domain" description="DUF3857" evidence="4">
    <location>
        <begin position="73"/>
        <end position="219"/>
    </location>
</feature>
<evidence type="ECO:0000259" key="3">
    <source>
        <dbReference type="Pfam" id="PF01841"/>
    </source>
</evidence>
<evidence type="ECO:0000256" key="2">
    <source>
        <dbReference type="SAM" id="SignalP"/>
    </source>
</evidence>
<dbReference type="STRING" id="1003.SAMN04488541_10672"/>
<keyword evidence="6" id="KW-1185">Reference proteome</keyword>
<feature type="signal peptide" evidence="2">
    <location>
        <begin position="1"/>
        <end position="25"/>
    </location>
</feature>
<dbReference type="Gene3D" id="3.10.620.30">
    <property type="match status" value="1"/>
</dbReference>
<dbReference type="Gene3D" id="2.60.40.3140">
    <property type="match status" value="1"/>
</dbReference>
<gene>
    <name evidence="5" type="ORF">SAMN04488541_10672</name>
</gene>
<dbReference type="InterPro" id="IPR038765">
    <property type="entry name" value="Papain-like_cys_pep_sf"/>
</dbReference>
<name>A0A1I2JYU7_9BACT</name>
<dbReference type="OrthoDB" id="98874at2"/>
<keyword evidence="2" id="KW-0732">Signal</keyword>
<proteinExistence type="predicted"/>
<dbReference type="Proteomes" id="UP000199513">
    <property type="component" value="Unassembled WGS sequence"/>
</dbReference>
<accession>A0A1I2JYU7</accession>
<dbReference type="SUPFAM" id="SSF54001">
    <property type="entry name" value="Cysteine proteinases"/>
    <property type="match status" value="1"/>
</dbReference>
<evidence type="ECO:0000256" key="1">
    <source>
        <dbReference type="SAM" id="MobiDB-lite"/>
    </source>
</evidence>
<dbReference type="Pfam" id="PF01841">
    <property type="entry name" value="Transglut_core"/>
    <property type="match status" value="1"/>
</dbReference>